<gene>
    <name evidence="2" type="ORF">SAMN02745857_00180</name>
</gene>
<reference evidence="2 3" key="1">
    <citation type="submission" date="2017-04" db="EMBL/GenBank/DDBJ databases">
        <authorList>
            <person name="Afonso C.L."/>
            <person name="Miller P.J."/>
            <person name="Scott M.A."/>
            <person name="Spackman E."/>
            <person name="Goraichik I."/>
            <person name="Dimitrov K.M."/>
            <person name="Suarez D.L."/>
            <person name="Swayne D.E."/>
        </authorList>
    </citation>
    <scope>NUCLEOTIDE SEQUENCE [LARGE SCALE GENOMIC DNA]</scope>
    <source>
        <strain evidence="2 3">DSM 23236</strain>
    </source>
</reference>
<dbReference type="SUPFAM" id="SSF52266">
    <property type="entry name" value="SGNH hydrolase"/>
    <property type="match status" value="1"/>
</dbReference>
<dbReference type="STRING" id="1121001.SAMN02745857_00180"/>
<evidence type="ECO:0000313" key="3">
    <source>
        <dbReference type="Proteomes" id="UP000192761"/>
    </source>
</evidence>
<dbReference type="InterPro" id="IPR036514">
    <property type="entry name" value="SGNH_hydro_sf"/>
</dbReference>
<proteinExistence type="predicted"/>
<protein>
    <submittedName>
        <fullName evidence="2">Acyl-CoA thioesterase-1</fullName>
    </submittedName>
</protein>
<dbReference type="PANTHER" id="PTHR30383">
    <property type="entry name" value="THIOESTERASE 1/PROTEASE 1/LYSOPHOSPHOLIPASE L1"/>
    <property type="match status" value="1"/>
</dbReference>
<dbReference type="PANTHER" id="PTHR30383:SF24">
    <property type="entry name" value="THIOESTERASE 1_PROTEASE 1_LYSOPHOSPHOLIPASE L1"/>
    <property type="match status" value="1"/>
</dbReference>
<dbReference type="Pfam" id="PF13472">
    <property type="entry name" value="Lipase_GDSL_2"/>
    <property type="match status" value="1"/>
</dbReference>
<feature type="domain" description="SGNH hydrolase-type esterase" evidence="1">
    <location>
        <begin position="12"/>
        <end position="169"/>
    </location>
</feature>
<dbReference type="InterPro" id="IPR013830">
    <property type="entry name" value="SGNH_hydro"/>
</dbReference>
<keyword evidence="3" id="KW-1185">Reference proteome</keyword>
<dbReference type="GO" id="GO:0006629">
    <property type="term" value="P:lipid metabolic process"/>
    <property type="evidence" value="ECO:0007669"/>
    <property type="project" value="InterPro"/>
</dbReference>
<name>A0A1W1WXM3_9NEIS</name>
<evidence type="ECO:0000259" key="1">
    <source>
        <dbReference type="Pfam" id="PF13472"/>
    </source>
</evidence>
<dbReference type="GO" id="GO:0004622">
    <property type="term" value="F:phosphatidylcholine lysophospholipase activity"/>
    <property type="evidence" value="ECO:0007669"/>
    <property type="project" value="TreeGrafter"/>
</dbReference>
<dbReference type="CDD" id="cd01822">
    <property type="entry name" value="Lysophospholipase_L1_like"/>
    <property type="match status" value="1"/>
</dbReference>
<organism evidence="2 3">
    <name type="scientific">Andreprevotia lacus DSM 23236</name>
    <dbReference type="NCBI Taxonomy" id="1121001"/>
    <lineage>
        <taxon>Bacteria</taxon>
        <taxon>Pseudomonadati</taxon>
        <taxon>Pseudomonadota</taxon>
        <taxon>Betaproteobacteria</taxon>
        <taxon>Neisseriales</taxon>
        <taxon>Chitinibacteraceae</taxon>
        <taxon>Andreprevotia</taxon>
    </lineage>
</organism>
<dbReference type="Gene3D" id="3.40.50.1110">
    <property type="entry name" value="SGNH hydrolase"/>
    <property type="match status" value="1"/>
</dbReference>
<dbReference type="Proteomes" id="UP000192761">
    <property type="component" value="Unassembled WGS sequence"/>
</dbReference>
<dbReference type="InterPro" id="IPR051532">
    <property type="entry name" value="Ester_Hydrolysis_Enzymes"/>
</dbReference>
<dbReference type="EMBL" id="FWXD01000001">
    <property type="protein sequence ID" value="SMC16405.1"/>
    <property type="molecule type" value="Genomic_DNA"/>
</dbReference>
<evidence type="ECO:0000313" key="2">
    <source>
        <dbReference type="EMBL" id="SMC16405.1"/>
    </source>
</evidence>
<sequence length="187" mass="19905">MATAADKPVLLVFGDSLSAGYGLPADQAWPVHLGKLLAAQGKTVQVVNASVSGETTAGGLTRLPAALQQHKPRWVLIELGPNDGLRGLPLDKAKANLQAMVQLARRSGAQVHLIGMQLPPNFGPDYTKRFAAMYGEIAKAERVSLTPFLLAPVISKPEWFQNDQQHPTAPAEPLIAAMIAKDIAGLF</sequence>
<dbReference type="AlphaFoldDB" id="A0A1W1WXM3"/>
<dbReference type="PROSITE" id="PS01098">
    <property type="entry name" value="LIPASE_GDSL_SER"/>
    <property type="match status" value="1"/>
</dbReference>
<accession>A0A1W1WXM3</accession>
<dbReference type="InterPro" id="IPR008265">
    <property type="entry name" value="Lipase_GDSL_AS"/>
</dbReference>